<evidence type="ECO:0000313" key="1">
    <source>
        <dbReference type="EMBL" id="CAA7265604.1"/>
    </source>
</evidence>
<evidence type="ECO:0000313" key="2">
    <source>
        <dbReference type="Proteomes" id="UP000467700"/>
    </source>
</evidence>
<dbReference type="OrthoDB" id="3069111at2759"/>
<proteinExistence type="predicted"/>
<name>A0A8S0VWW4_CYCAE</name>
<protein>
    <submittedName>
        <fullName evidence="1">Uncharacterized protein</fullName>
    </submittedName>
</protein>
<gene>
    <name evidence="1" type="ORF">AAE3_LOCUS7733</name>
</gene>
<keyword evidence="2" id="KW-1185">Reference proteome</keyword>
<organism evidence="1 2">
    <name type="scientific">Cyclocybe aegerita</name>
    <name type="common">Black poplar mushroom</name>
    <name type="synonym">Agrocybe aegerita</name>
    <dbReference type="NCBI Taxonomy" id="1973307"/>
    <lineage>
        <taxon>Eukaryota</taxon>
        <taxon>Fungi</taxon>
        <taxon>Dikarya</taxon>
        <taxon>Basidiomycota</taxon>
        <taxon>Agaricomycotina</taxon>
        <taxon>Agaricomycetes</taxon>
        <taxon>Agaricomycetidae</taxon>
        <taxon>Agaricales</taxon>
        <taxon>Agaricineae</taxon>
        <taxon>Bolbitiaceae</taxon>
        <taxon>Cyclocybe</taxon>
    </lineage>
</organism>
<comment type="caution">
    <text evidence="1">The sequence shown here is derived from an EMBL/GenBank/DDBJ whole genome shotgun (WGS) entry which is preliminary data.</text>
</comment>
<dbReference type="Proteomes" id="UP000467700">
    <property type="component" value="Unassembled WGS sequence"/>
</dbReference>
<sequence>MESEQGSSTGLNRQVQYEKLAAGSLSTVGTGLAGNSANAQLAARAGSSSIIARRKKAFSNLPLCTDLTTAKVDMLSKITTGTYGIILVNGQLMIGHASDLDGGQLFHWGYLEINDGAILELQQKFFDDVYVKLVAQQAQIVVAVKRLLVTWKKAGGDNDKEM</sequence>
<accession>A0A8S0VWW4</accession>
<dbReference type="AlphaFoldDB" id="A0A8S0VWW4"/>
<reference evidence="1 2" key="1">
    <citation type="submission" date="2020-01" db="EMBL/GenBank/DDBJ databases">
        <authorList>
            <person name="Gupta K D."/>
        </authorList>
    </citation>
    <scope>NUCLEOTIDE SEQUENCE [LARGE SCALE GENOMIC DNA]</scope>
</reference>
<dbReference type="EMBL" id="CACVBS010000049">
    <property type="protein sequence ID" value="CAA7265604.1"/>
    <property type="molecule type" value="Genomic_DNA"/>
</dbReference>